<organism evidence="1 2">
    <name type="scientific">Penicilliopsis zonata CBS 506.65</name>
    <dbReference type="NCBI Taxonomy" id="1073090"/>
    <lineage>
        <taxon>Eukaryota</taxon>
        <taxon>Fungi</taxon>
        <taxon>Dikarya</taxon>
        <taxon>Ascomycota</taxon>
        <taxon>Pezizomycotina</taxon>
        <taxon>Eurotiomycetes</taxon>
        <taxon>Eurotiomycetidae</taxon>
        <taxon>Eurotiales</taxon>
        <taxon>Aspergillaceae</taxon>
        <taxon>Penicilliopsis</taxon>
    </lineage>
</organism>
<name>A0A1L9S645_9EURO</name>
<dbReference type="OrthoDB" id="6085154at2759"/>
<dbReference type="Proteomes" id="UP000184188">
    <property type="component" value="Unassembled WGS sequence"/>
</dbReference>
<evidence type="ECO:0000313" key="2">
    <source>
        <dbReference type="Proteomes" id="UP000184188"/>
    </source>
</evidence>
<protein>
    <submittedName>
        <fullName evidence="1">Uncharacterized protein</fullName>
    </submittedName>
</protein>
<gene>
    <name evidence="1" type="ORF">ASPZODRAFT_147052</name>
</gene>
<accession>A0A1L9S645</accession>
<dbReference type="GeneID" id="34611688"/>
<dbReference type="EMBL" id="KV878357">
    <property type="protein sequence ID" value="OJJ42639.1"/>
    <property type="molecule type" value="Genomic_DNA"/>
</dbReference>
<keyword evidence="2" id="KW-1185">Reference proteome</keyword>
<proteinExistence type="predicted"/>
<dbReference type="AlphaFoldDB" id="A0A1L9S645"/>
<dbReference type="VEuPathDB" id="FungiDB:ASPZODRAFT_147052"/>
<dbReference type="RefSeq" id="XP_022577149.1">
    <property type="nucleotide sequence ID" value="XM_022725223.1"/>
</dbReference>
<evidence type="ECO:0000313" key="1">
    <source>
        <dbReference type="EMBL" id="OJJ42639.1"/>
    </source>
</evidence>
<sequence>MAYGYDGGTFDTFDTTSCQFWVDYTLKVAGENAFGGELCNNAGDATYNWSDTSALCDPEGLATYIKTMKIAYFEYPLEELFENTTNPTTVECIAEIQRALLEWN</sequence>
<reference evidence="2" key="1">
    <citation type="journal article" date="2017" name="Genome Biol.">
        <title>Comparative genomics reveals high biological diversity and specific adaptations in the industrially and medically important fungal genus Aspergillus.</title>
        <authorList>
            <person name="de Vries R.P."/>
            <person name="Riley R."/>
            <person name="Wiebenga A."/>
            <person name="Aguilar-Osorio G."/>
            <person name="Amillis S."/>
            <person name="Uchima C.A."/>
            <person name="Anderluh G."/>
            <person name="Asadollahi M."/>
            <person name="Askin M."/>
            <person name="Barry K."/>
            <person name="Battaglia E."/>
            <person name="Bayram O."/>
            <person name="Benocci T."/>
            <person name="Braus-Stromeyer S.A."/>
            <person name="Caldana C."/>
            <person name="Canovas D."/>
            <person name="Cerqueira G.C."/>
            <person name="Chen F."/>
            <person name="Chen W."/>
            <person name="Choi C."/>
            <person name="Clum A."/>
            <person name="Dos Santos R.A."/>
            <person name="Damasio A.R."/>
            <person name="Diallinas G."/>
            <person name="Emri T."/>
            <person name="Fekete E."/>
            <person name="Flipphi M."/>
            <person name="Freyberg S."/>
            <person name="Gallo A."/>
            <person name="Gournas C."/>
            <person name="Habgood R."/>
            <person name="Hainaut M."/>
            <person name="Harispe M.L."/>
            <person name="Henrissat B."/>
            <person name="Hilden K.S."/>
            <person name="Hope R."/>
            <person name="Hossain A."/>
            <person name="Karabika E."/>
            <person name="Karaffa L."/>
            <person name="Karanyi Z."/>
            <person name="Krasevec N."/>
            <person name="Kuo A."/>
            <person name="Kusch H."/>
            <person name="LaButti K."/>
            <person name="Lagendijk E.L."/>
            <person name="Lapidus A."/>
            <person name="Levasseur A."/>
            <person name="Lindquist E."/>
            <person name="Lipzen A."/>
            <person name="Logrieco A.F."/>
            <person name="MacCabe A."/>
            <person name="Maekelae M.R."/>
            <person name="Malavazi I."/>
            <person name="Melin P."/>
            <person name="Meyer V."/>
            <person name="Mielnichuk N."/>
            <person name="Miskei M."/>
            <person name="Molnar A.P."/>
            <person name="Mule G."/>
            <person name="Ngan C.Y."/>
            <person name="Orejas M."/>
            <person name="Orosz E."/>
            <person name="Ouedraogo J.P."/>
            <person name="Overkamp K.M."/>
            <person name="Park H.-S."/>
            <person name="Perrone G."/>
            <person name="Piumi F."/>
            <person name="Punt P.J."/>
            <person name="Ram A.F."/>
            <person name="Ramon A."/>
            <person name="Rauscher S."/>
            <person name="Record E."/>
            <person name="Riano-Pachon D.M."/>
            <person name="Robert V."/>
            <person name="Roehrig J."/>
            <person name="Ruller R."/>
            <person name="Salamov A."/>
            <person name="Salih N.S."/>
            <person name="Samson R.A."/>
            <person name="Sandor E."/>
            <person name="Sanguinetti M."/>
            <person name="Schuetze T."/>
            <person name="Sepcic K."/>
            <person name="Shelest E."/>
            <person name="Sherlock G."/>
            <person name="Sophianopoulou V."/>
            <person name="Squina F.M."/>
            <person name="Sun H."/>
            <person name="Susca A."/>
            <person name="Todd R.B."/>
            <person name="Tsang A."/>
            <person name="Unkles S.E."/>
            <person name="van de Wiele N."/>
            <person name="van Rossen-Uffink D."/>
            <person name="Oliveira J.V."/>
            <person name="Vesth T.C."/>
            <person name="Visser J."/>
            <person name="Yu J.-H."/>
            <person name="Zhou M."/>
            <person name="Andersen M.R."/>
            <person name="Archer D.B."/>
            <person name="Baker S.E."/>
            <person name="Benoit I."/>
            <person name="Brakhage A.A."/>
            <person name="Braus G.H."/>
            <person name="Fischer R."/>
            <person name="Frisvad J.C."/>
            <person name="Goldman G.H."/>
            <person name="Houbraken J."/>
            <person name="Oakley B."/>
            <person name="Pocsi I."/>
            <person name="Scazzocchio C."/>
            <person name="Seiboth B."/>
            <person name="vanKuyk P.A."/>
            <person name="Wortman J."/>
            <person name="Dyer P.S."/>
            <person name="Grigoriev I.V."/>
        </authorList>
    </citation>
    <scope>NUCLEOTIDE SEQUENCE [LARGE SCALE GENOMIC DNA]</scope>
    <source>
        <strain evidence="2">CBS 506.65</strain>
    </source>
</reference>